<evidence type="ECO:0000256" key="1">
    <source>
        <dbReference type="SAM" id="SignalP"/>
    </source>
</evidence>
<feature type="signal peptide" evidence="1">
    <location>
        <begin position="1"/>
        <end position="31"/>
    </location>
</feature>
<organism evidence="2 3">
    <name type="scientific">Pseudomonas typographi</name>
    <dbReference type="NCBI Taxonomy" id="2715964"/>
    <lineage>
        <taxon>Bacteria</taxon>
        <taxon>Pseudomonadati</taxon>
        <taxon>Pseudomonadota</taxon>
        <taxon>Gammaproteobacteria</taxon>
        <taxon>Pseudomonadales</taxon>
        <taxon>Pseudomonadaceae</taxon>
        <taxon>Pseudomonas</taxon>
    </lineage>
</organism>
<evidence type="ECO:0000313" key="2">
    <source>
        <dbReference type="EMBL" id="MBD1601898.1"/>
    </source>
</evidence>
<sequence length="391" mass="41565">MNRKKTMALLPGLARLAAGALLLASAPMALAEVVDKEAWTPTTATYVNIGNDPACGNSSNGCAGFDIQYSRIVALGNGADADRTPRFALPGIKRITFTSDTGSFNMDLKFQATVTQQSWTAETDSLGSRSDPQTDWNIWACVLQYMPPNMLKLDPNTTGLCSVSRLNPPVQPSADEEISYKITVGISPYLRVPSAGIAPGIYEGTLILTAGEAGDIALGPGMVSPPPSVFEVRFKLTIQKDFELVFENDLSVVALAPPGGKAEWDRWQAGGAVPSKLVNSLPFNLRVASNGTRGTFSYRCGTVAANSLCALTRTGGTEQVPVKVGFSWLNGASPIGPSDGTPVGTGKDFRYTFEAFSRGAVELETTAVTDMVKFPGSMWEGDITVMFDVQI</sequence>
<evidence type="ECO:0008006" key="4">
    <source>
        <dbReference type="Google" id="ProtNLM"/>
    </source>
</evidence>
<evidence type="ECO:0000313" key="3">
    <source>
        <dbReference type="Proteomes" id="UP000805841"/>
    </source>
</evidence>
<proteinExistence type="predicted"/>
<gene>
    <name evidence="2" type="ORF">HAQ05_24795</name>
</gene>
<comment type="caution">
    <text evidence="2">The sequence shown here is derived from an EMBL/GenBank/DDBJ whole genome shotgun (WGS) entry which is preliminary data.</text>
</comment>
<name>A0ABR7Z9B7_9PSED</name>
<keyword evidence="3" id="KW-1185">Reference proteome</keyword>
<accession>A0ABR7Z9B7</accession>
<dbReference type="EMBL" id="JAAOCA010000044">
    <property type="protein sequence ID" value="MBD1601898.1"/>
    <property type="molecule type" value="Genomic_DNA"/>
</dbReference>
<protein>
    <recommendedName>
        <fullName evidence="4">Fimbrial protein</fullName>
    </recommendedName>
</protein>
<reference evidence="2 3" key="1">
    <citation type="journal article" date="2020" name="Insects">
        <title>Bacteria Belonging to Pseudomonas typographi sp. nov. from the Bark Beetle Ips typographus Have Genomic Potential to Aid in the Host Ecology.</title>
        <authorList>
            <person name="Peral-Aranega E."/>
            <person name="Saati-Santamaria Z."/>
            <person name="Kolarik M."/>
            <person name="Rivas R."/>
            <person name="Garcia-Fraile P."/>
        </authorList>
    </citation>
    <scope>NUCLEOTIDE SEQUENCE [LARGE SCALE GENOMIC DNA]</scope>
    <source>
        <strain evidence="2 3">CA3A</strain>
    </source>
</reference>
<dbReference type="RefSeq" id="WP_190425985.1">
    <property type="nucleotide sequence ID" value="NZ_JAAOCA010000044.1"/>
</dbReference>
<dbReference type="Proteomes" id="UP000805841">
    <property type="component" value="Unassembled WGS sequence"/>
</dbReference>
<keyword evidence="1" id="KW-0732">Signal</keyword>
<feature type="chain" id="PRO_5047524297" description="Fimbrial protein" evidence="1">
    <location>
        <begin position="32"/>
        <end position="391"/>
    </location>
</feature>